<proteinExistence type="predicted"/>
<evidence type="ECO:0000313" key="2">
    <source>
        <dbReference type="Proteomes" id="UP001290455"/>
    </source>
</evidence>
<dbReference type="InterPro" id="IPR018540">
    <property type="entry name" value="Spo0E-like"/>
</dbReference>
<name>A0ABU5J3D5_9BACI</name>
<accession>A0ABU5J3D5</accession>
<organism evidence="1 2">
    <name type="scientific">Robertmurraya mangrovi</name>
    <dbReference type="NCBI Taxonomy" id="3098077"/>
    <lineage>
        <taxon>Bacteria</taxon>
        <taxon>Bacillati</taxon>
        <taxon>Bacillota</taxon>
        <taxon>Bacilli</taxon>
        <taxon>Bacillales</taxon>
        <taxon>Bacillaceae</taxon>
        <taxon>Robertmurraya</taxon>
    </lineage>
</organism>
<reference evidence="1 2" key="1">
    <citation type="submission" date="2023-11" db="EMBL/GenBank/DDBJ databases">
        <title>Bacillus jintuensis, isolated from a mudflat on the Beibu Gulf coast.</title>
        <authorList>
            <person name="Li M."/>
        </authorList>
    </citation>
    <scope>NUCLEOTIDE SEQUENCE [LARGE SCALE GENOMIC DNA]</scope>
    <source>
        <strain evidence="1 2">31A1R</strain>
    </source>
</reference>
<comment type="caution">
    <text evidence="1">The sequence shown here is derived from an EMBL/GenBank/DDBJ whole genome shotgun (WGS) entry which is preliminary data.</text>
</comment>
<dbReference type="Gene3D" id="4.10.280.10">
    <property type="entry name" value="Helix-loop-helix DNA-binding domain"/>
    <property type="match status" value="1"/>
</dbReference>
<evidence type="ECO:0000313" key="1">
    <source>
        <dbReference type="EMBL" id="MDZ5473913.1"/>
    </source>
</evidence>
<dbReference type="EMBL" id="JAXOFX010000017">
    <property type="protein sequence ID" value="MDZ5473913.1"/>
    <property type="molecule type" value="Genomic_DNA"/>
</dbReference>
<dbReference type="Proteomes" id="UP001290455">
    <property type="component" value="Unassembled WGS sequence"/>
</dbReference>
<protein>
    <submittedName>
        <fullName evidence="1">Aspartyl-phosphate phosphatase Spo0E family protein</fullName>
    </submittedName>
</protein>
<dbReference type="Pfam" id="PF09388">
    <property type="entry name" value="SpoOE-like"/>
    <property type="match status" value="1"/>
</dbReference>
<dbReference type="InterPro" id="IPR036638">
    <property type="entry name" value="HLH_DNA-bd_sf"/>
</dbReference>
<dbReference type="SUPFAM" id="SSF140500">
    <property type="entry name" value="BAS1536-like"/>
    <property type="match status" value="1"/>
</dbReference>
<dbReference type="RefSeq" id="WP_322448205.1">
    <property type="nucleotide sequence ID" value="NZ_JAXOFX010000017.1"/>
</dbReference>
<sequence>MLLRTMIEETRRDMLNIAELKGQTSPFTVLTSQKLDHLLNLYQKKYGLTDEFYKMELLDLKVNGSLISNIIQGSLEFDSSLNKLINEYQLNRKDPFEWYSLEEFQTIFSYLEENYDPNIFTNIGRYVPINCIFPENIDSFEKGLFNLNTAYHLNHTSKKAGFYEVIFDGRNEFQVICHTPFYPYAFNYGILKGLAEKYRVEVQITVVSFIKGGEFRVIMDK</sequence>
<gene>
    <name evidence="1" type="ORF">SM124_19515</name>
</gene>
<dbReference type="InterPro" id="IPR037208">
    <property type="entry name" value="Spo0E-like_sf"/>
</dbReference>
<keyword evidence="2" id="KW-1185">Reference proteome</keyword>